<dbReference type="EMBL" id="JAGTPX010000001">
    <property type="protein sequence ID" value="MBR8668024.1"/>
    <property type="molecule type" value="Genomic_DNA"/>
</dbReference>
<name>A0A941JL30_NIACI</name>
<reference evidence="2" key="1">
    <citation type="submission" date="2021-04" db="EMBL/GenBank/DDBJ databases">
        <title>Genomic analysis of electroactive and textile dye degrading Bacillus circulans strain: DC10 isolated from constructed wetland-microbial fuel cells treating textile dye wastewaters.</title>
        <authorList>
            <person name="Patel D.U."/>
            <person name="Desai C.R."/>
        </authorList>
    </citation>
    <scope>NUCLEOTIDE SEQUENCE</scope>
    <source>
        <strain evidence="2">DC10</strain>
    </source>
</reference>
<dbReference type="PIRSF" id="PIRSF006639">
    <property type="entry name" value="UCP006639_pph"/>
    <property type="match status" value="1"/>
</dbReference>
<dbReference type="SUPFAM" id="SSF101386">
    <property type="entry name" value="all-alpha NTP pyrophosphatases"/>
    <property type="match status" value="1"/>
</dbReference>
<dbReference type="InterPro" id="IPR011379">
    <property type="entry name" value="MazG-related_GP37"/>
</dbReference>
<accession>A0A941JL30</accession>
<protein>
    <submittedName>
        <fullName evidence="2">Nucleoside triphosphate pyrophosphohydrolase family protein</fullName>
    </submittedName>
</protein>
<dbReference type="Pfam" id="PF03819">
    <property type="entry name" value="MazG"/>
    <property type="match status" value="1"/>
</dbReference>
<feature type="domain" description="NTP pyrophosphohydrolase MazG-like" evidence="1">
    <location>
        <begin position="25"/>
        <end position="95"/>
    </location>
</feature>
<sequence length="108" mass="11985">MNFQEYQELSARTANDHDYKLANYGLGIAGEAGEVADLIKKAIFHGHSIKTAEVKKELGDVLWYLSQIASTAGLSLEEIAITNIEKLKKRFPNGFSVEDSIKRVDANE</sequence>
<evidence type="ECO:0000313" key="2">
    <source>
        <dbReference type="EMBL" id="MBR8668024.1"/>
    </source>
</evidence>
<gene>
    <name evidence="2" type="ORF">KD144_00600</name>
</gene>
<comment type="caution">
    <text evidence="2">The sequence shown here is derived from an EMBL/GenBank/DDBJ whole genome shotgun (WGS) entry which is preliminary data.</text>
</comment>
<dbReference type="RefSeq" id="WP_212116673.1">
    <property type="nucleotide sequence ID" value="NZ_JAGTPX020000001.1"/>
</dbReference>
<dbReference type="InterPro" id="IPR004518">
    <property type="entry name" value="MazG-like_dom"/>
</dbReference>
<evidence type="ECO:0000259" key="1">
    <source>
        <dbReference type="Pfam" id="PF03819"/>
    </source>
</evidence>
<dbReference type="AlphaFoldDB" id="A0A941JL30"/>
<dbReference type="Gene3D" id="1.10.287.1080">
    <property type="entry name" value="MazG-like"/>
    <property type="match status" value="1"/>
</dbReference>
<dbReference type="CDD" id="cd11541">
    <property type="entry name" value="NTP-PPase_u4"/>
    <property type="match status" value="1"/>
</dbReference>
<proteinExistence type="predicted"/>
<organism evidence="2">
    <name type="scientific">Niallia circulans</name>
    <name type="common">Bacillus circulans</name>
    <dbReference type="NCBI Taxonomy" id="1397"/>
    <lineage>
        <taxon>Bacteria</taxon>
        <taxon>Bacillati</taxon>
        <taxon>Bacillota</taxon>
        <taxon>Bacilli</taxon>
        <taxon>Bacillales</taxon>
        <taxon>Bacillaceae</taxon>
        <taxon>Niallia</taxon>
    </lineage>
</organism>